<gene>
    <name evidence="3" type="ORF">NA66_1002448</name>
</gene>
<name>A0A318IY62_BURPY</name>
<dbReference type="Pfam" id="PF13489">
    <property type="entry name" value="Methyltransf_23"/>
    <property type="match status" value="1"/>
</dbReference>
<dbReference type="RefSeq" id="WP_072436175.1">
    <property type="nucleotide sequence ID" value="NZ_QJJY01000002.1"/>
</dbReference>
<dbReference type="Pfam" id="PF00535">
    <property type="entry name" value="Glycos_transf_2"/>
    <property type="match status" value="1"/>
</dbReference>
<comment type="caution">
    <text evidence="3">The sequence shown here is derived from an EMBL/GenBank/DDBJ whole genome shotgun (WGS) entry which is preliminary data.</text>
</comment>
<keyword evidence="3" id="KW-0808">Transferase</keyword>
<evidence type="ECO:0000313" key="4">
    <source>
        <dbReference type="Proteomes" id="UP000247755"/>
    </source>
</evidence>
<feature type="coiled-coil region" evidence="1">
    <location>
        <begin position="523"/>
        <end position="550"/>
    </location>
</feature>
<dbReference type="GO" id="GO:0016758">
    <property type="term" value="F:hexosyltransferase activity"/>
    <property type="evidence" value="ECO:0007669"/>
    <property type="project" value="UniProtKB-ARBA"/>
</dbReference>
<dbReference type="InterPro" id="IPR001173">
    <property type="entry name" value="Glyco_trans_2-like"/>
</dbReference>
<dbReference type="EMBL" id="QJJY01000002">
    <property type="protein sequence ID" value="PXX39321.1"/>
    <property type="molecule type" value="Genomic_DNA"/>
</dbReference>
<dbReference type="InterPro" id="IPR029044">
    <property type="entry name" value="Nucleotide-diphossugar_trans"/>
</dbReference>
<evidence type="ECO:0000313" key="3">
    <source>
        <dbReference type="EMBL" id="PXX39321.1"/>
    </source>
</evidence>
<dbReference type="InterPro" id="IPR029063">
    <property type="entry name" value="SAM-dependent_MTases_sf"/>
</dbReference>
<dbReference type="Proteomes" id="UP000247755">
    <property type="component" value="Unassembled WGS sequence"/>
</dbReference>
<dbReference type="SUPFAM" id="SSF53335">
    <property type="entry name" value="S-adenosyl-L-methionine-dependent methyltransferases"/>
    <property type="match status" value="1"/>
</dbReference>
<feature type="domain" description="Glycosyltransferase 2-like" evidence="2">
    <location>
        <begin position="279"/>
        <end position="381"/>
    </location>
</feature>
<evidence type="ECO:0000259" key="2">
    <source>
        <dbReference type="Pfam" id="PF00535"/>
    </source>
</evidence>
<dbReference type="Gene3D" id="3.90.550.10">
    <property type="entry name" value="Spore Coat Polysaccharide Biosynthesis Protein SpsA, Chain A"/>
    <property type="match status" value="1"/>
</dbReference>
<dbReference type="CDD" id="cd02440">
    <property type="entry name" value="AdoMet_MTases"/>
    <property type="match status" value="1"/>
</dbReference>
<proteinExistence type="predicted"/>
<evidence type="ECO:0000256" key="1">
    <source>
        <dbReference type="SAM" id="Coils"/>
    </source>
</evidence>
<organism evidence="3 4">
    <name type="scientific">Burkholderia pyrrocinia</name>
    <name type="common">Pseudomonas pyrrocinia</name>
    <dbReference type="NCBI Taxonomy" id="60550"/>
    <lineage>
        <taxon>Bacteria</taxon>
        <taxon>Pseudomonadati</taxon>
        <taxon>Pseudomonadota</taxon>
        <taxon>Betaproteobacteria</taxon>
        <taxon>Burkholderiales</taxon>
        <taxon>Burkholderiaceae</taxon>
        <taxon>Burkholderia</taxon>
        <taxon>Burkholderia cepacia complex</taxon>
    </lineage>
</organism>
<dbReference type="Gene3D" id="3.40.50.150">
    <property type="entry name" value="Vaccinia Virus protein VP39"/>
    <property type="match status" value="1"/>
</dbReference>
<protein>
    <submittedName>
        <fullName evidence="3">Glycosyl transferase family 2</fullName>
    </submittedName>
</protein>
<dbReference type="PANTHER" id="PTHR22916:SF3">
    <property type="entry name" value="UDP-GLCNAC:BETAGAL BETA-1,3-N-ACETYLGLUCOSAMINYLTRANSFERASE-LIKE PROTEIN 1"/>
    <property type="match status" value="1"/>
</dbReference>
<dbReference type="SUPFAM" id="SSF53448">
    <property type="entry name" value="Nucleotide-diphospho-sugar transferases"/>
    <property type="match status" value="1"/>
</dbReference>
<dbReference type="PANTHER" id="PTHR22916">
    <property type="entry name" value="GLYCOSYLTRANSFERASE"/>
    <property type="match status" value="1"/>
</dbReference>
<keyword evidence="1" id="KW-0175">Coiled coil</keyword>
<dbReference type="AlphaFoldDB" id="A0A318IY62"/>
<sequence>MLNQATTYDNAFYPDNVYGHALELLKKHRPVPTNRAEISIHLDIGCGYGRIAEPLQKELGLKYVGVDADTAALANLSARGLENHKVDLSSTDHLLQVLRDISNGRSIASITMLDTLEHLGDGDAVLRCLSELAKEHRAFLVLSVPNVTHRDVGLKLAFGRFDYTSDGLLDYTHTRFFSETSFKQTLEHCGLYCIEKNDVRVAISDQHFPDTHPALSRGTSLNRLLTSLRHEAEENDDVNQFVWACVAGPLMQGEAFIAERQIKRPFLSIVTRTQGKRMHSLIEVFTCLAGQTCTDFEVLVVGHRLTEDARLAVERVIEDNPEWLRNKIRLVRVDKGNRTHPLNRGFEEARGQYIAILDDDDTPMAHWVETFQSLAKDHPGRLLRASVVRQDVVTVNVLDKSGVRATGSMEQMYPAEFDFVDHLRGNHTPPISVAFPRGVFHDLNIRFDEDLSTTEDWDYMMRVASIADTASSPAITSIYHWWVSDQSSRTDHPTHEWATNHQRIFQKMDEGMLLFPKGTSYRIRQLLDDNDQLKGKIATQEQMRSELRATELSHVVCENDRLQRQLTDQAMRHELIETLRSTSWRITAPLRFVGRLKGGAPITVRGCMEMSGDQLHEALSRVRSSRSWKVTSPMRRLKGMA</sequence>
<dbReference type="CDD" id="cd00761">
    <property type="entry name" value="Glyco_tranf_GTA_type"/>
    <property type="match status" value="1"/>
</dbReference>
<reference evidence="3 4" key="1">
    <citation type="submission" date="2018-05" db="EMBL/GenBank/DDBJ databases">
        <title>Comparative genomics of bacterial root endophytes of switchgrass collected from native prairies over two seasons.</title>
        <authorList>
            <person name="Tang Y."/>
        </authorList>
    </citation>
    <scope>NUCLEOTIDE SEQUENCE [LARGE SCALE GENOMIC DNA]</scope>
    <source>
        <strain evidence="3 4">NFIX32</strain>
    </source>
</reference>
<accession>A0A318IY62</accession>